<evidence type="ECO:0000256" key="1">
    <source>
        <dbReference type="SAM" id="Phobius"/>
    </source>
</evidence>
<organism evidence="2">
    <name type="scientific">Podoviridae sp. ctdxt3</name>
    <dbReference type="NCBI Taxonomy" id="2825263"/>
    <lineage>
        <taxon>Viruses</taxon>
        <taxon>Duplodnaviria</taxon>
        <taxon>Heunggongvirae</taxon>
        <taxon>Uroviricota</taxon>
        <taxon>Caudoviricetes</taxon>
    </lineage>
</organism>
<accession>A0A8S5U887</accession>
<feature type="transmembrane region" description="Helical" evidence="1">
    <location>
        <begin position="7"/>
        <end position="32"/>
    </location>
</feature>
<dbReference type="EMBL" id="BK016035">
    <property type="protein sequence ID" value="DAF90697.1"/>
    <property type="molecule type" value="Genomic_DNA"/>
</dbReference>
<reference evidence="2" key="1">
    <citation type="journal article" date="2021" name="Proc. Natl. Acad. Sci. U.S.A.">
        <title>A Catalog of Tens of Thousands of Viruses from Human Metagenomes Reveals Hidden Associations with Chronic Diseases.</title>
        <authorList>
            <person name="Tisza M.J."/>
            <person name="Buck C.B."/>
        </authorList>
    </citation>
    <scope>NUCLEOTIDE SEQUENCE</scope>
    <source>
        <strain evidence="2">Ctdxt3</strain>
    </source>
</reference>
<name>A0A8S5U887_9CAUD</name>
<keyword evidence="1" id="KW-0472">Membrane</keyword>
<keyword evidence="1" id="KW-1133">Transmembrane helix</keyword>
<sequence>MFDHIEIAVLAILLAIPGVAVFYLLAVLVSVLV</sequence>
<protein>
    <submittedName>
        <fullName evidence="2">Uncharacterized protein</fullName>
    </submittedName>
</protein>
<proteinExistence type="predicted"/>
<keyword evidence="1" id="KW-0812">Transmembrane</keyword>
<evidence type="ECO:0000313" key="2">
    <source>
        <dbReference type="EMBL" id="DAF90697.1"/>
    </source>
</evidence>